<proteinExistence type="predicted"/>
<protein>
    <recommendedName>
        <fullName evidence="4">Cytochrome c domain-containing protein</fullName>
    </recommendedName>
</protein>
<name>F5RDD7_METUF</name>
<dbReference type="eggNOG" id="COG2010">
    <property type="taxonomic scope" value="Bacteria"/>
</dbReference>
<dbReference type="Proteomes" id="UP000005019">
    <property type="component" value="Unassembled WGS sequence"/>
</dbReference>
<gene>
    <name evidence="5" type="ORF">METUNv1_02304</name>
</gene>
<dbReference type="InterPro" id="IPR036909">
    <property type="entry name" value="Cyt_c-like_dom_sf"/>
</dbReference>
<sequence>MGCMASAMAFNAVLPDKAAEPGASAGPAPFDLRDPARIKAGMARFQSTCADYCHGHKPALFIDRDGLEAEYVFNTIRDGGKGATPMPPWGEVFSQDEIWELVAYIRSLGKW</sequence>
<keyword evidence="1" id="KW-0349">Heme</keyword>
<dbReference type="Gene3D" id="1.10.760.10">
    <property type="entry name" value="Cytochrome c-like domain"/>
    <property type="match status" value="1"/>
</dbReference>
<evidence type="ECO:0000313" key="6">
    <source>
        <dbReference type="Proteomes" id="UP000005019"/>
    </source>
</evidence>
<evidence type="ECO:0000259" key="4">
    <source>
        <dbReference type="Pfam" id="PF13442"/>
    </source>
</evidence>
<dbReference type="InterPro" id="IPR009056">
    <property type="entry name" value="Cyt_c-like_dom"/>
</dbReference>
<keyword evidence="6" id="KW-1185">Reference proteome</keyword>
<keyword evidence="3" id="KW-0408">Iron</keyword>
<feature type="domain" description="Cytochrome c" evidence="4">
    <location>
        <begin position="37"/>
        <end position="105"/>
    </location>
</feature>
<accession>F5RDD7</accession>
<keyword evidence="2" id="KW-0479">Metal-binding</keyword>
<reference evidence="5 6" key="1">
    <citation type="journal article" date="2011" name="J. Bacteriol.">
        <title>Genome sequence of Methyloversatilis universalis FAM5T, a methylotrophic representative of the order Rhodocyclales.</title>
        <authorList>
            <person name="Kittichotirat W."/>
            <person name="Good N.M."/>
            <person name="Hall R."/>
            <person name="Bringel F."/>
            <person name="Lajus A."/>
            <person name="Medigue C."/>
            <person name="Smalley N.E."/>
            <person name="Beck D."/>
            <person name="Bumgarner R."/>
            <person name="Vuilleumier S."/>
            <person name="Kalyuzhnaya M.G."/>
        </authorList>
    </citation>
    <scope>NUCLEOTIDE SEQUENCE [LARGE SCALE GENOMIC DNA]</scope>
    <source>
        <strain evidence="6">ATCC BAA-1314 / JCM 13912 / FAM5</strain>
    </source>
</reference>
<evidence type="ECO:0000256" key="1">
    <source>
        <dbReference type="ARBA" id="ARBA00022617"/>
    </source>
</evidence>
<evidence type="ECO:0000313" key="5">
    <source>
        <dbReference type="EMBL" id="EGK70918.1"/>
    </source>
</evidence>
<organism evidence="5 6">
    <name type="scientific">Methyloversatilis universalis (strain ATCC BAA-1314 / DSM 25237 / JCM 13912 / CCUG 52030 / FAM5)</name>
    <dbReference type="NCBI Taxonomy" id="1000565"/>
    <lineage>
        <taxon>Bacteria</taxon>
        <taxon>Pseudomonadati</taxon>
        <taxon>Pseudomonadota</taxon>
        <taxon>Betaproteobacteria</taxon>
        <taxon>Nitrosomonadales</taxon>
        <taxon>Sterolibacteriaceae</taxon>
        <taxon>Methyloversatilis</taxon>
    </lineage>
</organism>
<dbReference type="GO" id="GO:0046872">
    <property type="term" value="F:metal ion binding"/>
    <property type="evidence" value="ECO:0007669"/>
    <property type="project" value="UniProtKB-KW"/>
</dbReference>
<dbReference type="GO" id="GO:0009055">
    <property type="term" value="F:electron transfer activity"/>
    <property type="evidence" value="ECO:0007669"/>
    <property type="project" value="InterPro"/>
</dbReference>
<evidence type="ECO:0000256" key="2">
    <source>
        <dbReference type="ARBA" id="ARBA00022723"/>
    </source>
</evidence>
<dbReference type="EMBL" id="AFHG01000052">
    <property type="protein sequence ID" value="EGK70918.1"/>
    <property type="molecule type" value="Genomic_DNA"/>
</dbReference>
<dbReference type="GO" id="GO:0020037">
    <property type="term" value="F:heme binding"/>
    <property type="evidence" value="ECO:0007669"/>
    <property type="project" value="InterPro"/>
</dbReference>
<dbReference type="Pfam" id="PF13442">
    <property type="entry name" value="Cytochrome_CBB3"/>
    <property type="match status" value="1"/>
</dbReference>
<dbReference type="AlphaFoldDB" id="F5RDD7"/>
<evidence type="ECO:0000256" key="3">
    <source>
        <dbReference type="ARBA" id="ARBA00023004"/>
    </source>
</evidence>
<comment type="caution">
    <text evidence="5">The sequence shown here is derived from an EMBL/GenBank/DDBJ whole genome shotgun (WGS) entry which is preliminary data.</text>
</comment>
<dbReference type="SUPFAM" id="SSF46626">
    <property type="entry name" value="Cytochrome c"/>
    <property type="match status" value="1"/>
</dbReference>